<protein>
    <recommendedName>
        <fullName evidence="3">FAD/NAD(P)-binding domain-containing protein</fullName>
    </recommendedName>
</protein>
<dbReference type="InterPro" id="IPR036188">
    <property type="entry name" value="FAD/NAD-bd_sf"/>
</dbReference>
<accession>A0A2G9TIC9</accession>
<dbReference type="OrthoDB" id="333024at2759"/>
<organism evidence="1 2">
    <name type="scientific">Teladorsagia circumcincta</name>
    <name type="common">Brown stomach worm</name>
    <name type="synonym">Ostertagia circumcincta</name>
    <dbReference type="NCBI Taxonomy" id="45464"/>
    <lineage>
        <taxon>Eukaryota</taxon>
        <taxon>Metazoa</taxon>
        <taxon>Ecdysozoa</taxon>
        <taxon>Nematoda</taxon>
        <taxon>Chromadorea</taxon>
        <taxon>Rhabditida</taxon>
        <taxon>Rhabditina</taxon>
        <taxon>Rhabditomorpha</taxon>
        <taxon>Strongyloidea</taxon>
        <taxon>Trichostrongylidae</taxon>
        <taxon>Teladorsagia</taxon>
    </lineage>
</organism>
<dbReference type="AlphaFoldDB" id="A0A2G9TIC9"/>
<evidence type="ECO:0008006" key="3">
    <source>
        <dbReference type="Google" id="ProtNLM"/>
    </source>
</evidence>
<dbReference type="SUPFAM" id="SSF51971">
    <property type="entry name" value="Nucleotide-binding domain"/>
    <property type="match status" value="1"/>
</dbReference>
<evidence type="ECO:0000313" key="2">
    <source>
        <dbReference type="Proteomes" id="UP000230423"/>
    </source>
</evidence>
<sequence length="85" mass="9856">KTSISSTMKRIEEMLHNKENEMKNCTNIFDRMFESHRDRLSLFCNVRVGSDVTVEELTKHYDAILLAYGAHRPRQLDIPGSKSTN</sequence>
<evidence type="ECO:0000313" key="1">
    <source>
        <dbReference type="EMBL" id="PIO57701.1"/>
    </source>
</evidence>
<proteinExistence type="predicted"/>
<gene>
    <name evidence="1" type="ORF">TELCIR_20879</name>
</gene>
<reference evidence="1 2" key="1">
    <citation type="submission" date="2015-09" db="EMBL/GenBank/DDBJ databases">
        <title>Draft genome of the parasitic nematode Teladorsagia circumcincta isolate WARC Sus (inbred).</title>
        <authorList>
            <person name="Mitreva M."/>
        </authorList>
    </citation>
    <scope>NUCLEOTIDE SEQUENCE [LARGE SCALE GENOMIC DNA]</scope>
    <source>
        <strain evidence="1 2">S</strain>
    </source>
</reference>
<dbReference type="Gene3D" id="3.50.50.60">
    <property type="entry name" value="FAD/NAD(P)-binding domain"/>
    <property type="match status" value="1"/>
</dbReference>
<feature type="non-terminal residue" evidence="1">
    <location>
        <position position="1"/>
    </location>
</feature>
<dbReference type="EMBL" id="KZ364254">
    <property type="protein sequence ID" value="PIO57701.1"/>
    <property type="molecule type" value="Genomic_DNA"/>
</dbReference>
<keyword evidence="2" id="KW-1185">Reference proteome</keyword>
<name>A0A2G9TIC9_TELCI</name>
<dbReference type="Gene3D" id="3.40.50.720">
    <property type="entry name" value="NAD(P)-binding Rossmann-like Domain"/>
    <property type="match status" value="1"/>
</dbReference>
<dbReference type="Proteomes" id="UP000230423">
    <property type="component" value="Unassembled WGS sequence"/>
</dbReference>
<feature type="non-terminal residue" evidence="1">
    <location>
        <position position="85"/>
    </location>
</feature>